<evidence type="ECO:0000256" key="6">
    <source>
        <dbReference type="ARBA" id="ARBA00022989"/>
    </source>
</evidence>
<reference evidence="11 12" key="1">
    <citation type="submission" date="2019-01" db="EMBL/GenBank/DDBJ databases">
        <authorList>
            <person name="Chen W.-M."/>
        </authorList>
    </citation>
    <scope>NUCLEOTIDE SEQUENCE [LARGE SCALE GENOMIC DNA]</scope>
    <source>
        <strain evidence="11 12">KYPY4</strain>
    </source>
</reference>
<feature type="transmembrane region" description="Helical" evidence="9">
    <location>
        <begin position="88"/>
        <end position="114"/>
    </location>
</feature>
<dbReference type="PANTHER" id="PTHR35011:SF4">
    <property type="entry name" value="SLL1102 PROTEIN"/>
    <property type="match status" value="1"/>
</dbReference>
<comment type="caution">
    <text evidence="11">The sequence shown here is derived from an EMBL/GenBank/DDBJ whole genome shotgun (WGS) entry which is preliminary data.</text>
</comment>
<keyword evidence="3" id="KW-1003">Cell membrane</keyword>
<dbReference type="EMBL" id="SACR01000001">
    <property type="protein sequence ID" value="RVU49315.1"/>
    <property type="molecule type" value="Genomic_DNA"/>
</dbReference>
<dbReference type="AlphaFoldDB" id="A0A437RRJ9"/>
<keyword evidence="12" id="KW-1185">Reference proteome</keyword>
<dbReference type="InterPro" id="IPR007387">
    <property type="entry name" value="TRAP_DctQ"/>
</dbReference>
<keyword evidence="2 9" id="KW-0813">Transport</keyword>
<keyword evidence="5 9" id="KW-0812">Transmembrane</keyword>
<dbReference type="PANTHER" id="PTHR35011">
    <property type="entry name" value="2,3-DIKETO-L-GULONATE TRAP TRANSPORTER SMALL PERMEASE PROTEIN YIAM"/>
    <property type="match status" value="1"/>
</dbReference>
<evidence type="ECO:0000256" key="1">
    <source>
        <dbReference type="ARBA" id="ARBA00004429"/>
    </source>
</evidence>
<feature type="domain" description="Tripartite ATP-independent periplasmic transporters DctQ component" evidence="10">
    <location>
        <begin position="26"/>
        <end position="157"/>
    </location>
</feature>
<evidence type="ECO:0000313" key="11">
    <source>
        <dbReference type="EMBL" id="RVU49315.1"/>
    </source>
</evidence>
<evidence type="ECO:0000256" key="9">
    <source>
        <dbReference type="RuleBase" id="RU369079"/>
    </source>
</evidence>
<comment type="function">
    <text evidence="9">Part of the tripartite ATP-independent periplasmic (TRAP) transport system.</text>
</comment>
<protein>
    <recommendedName>
        <fullName evidence="9">TRAP transporter small permease protein</fullName>
    </recommendedName>
</protein>
<feature type="transmembrane region" description="Helical" evidence="9">
    <location>
        <begin position="20"/>
        <end position="40"/>
    </location>
</feature>
<dbReference type="InterPro" id="IPR055348">
    <property type="entry name" value="DctQ"/>
</dbReference>
<evidence type="ECO:0000259" key="10">
    <source>
        <dbReference type="Pfam" id="PF04290"/>
    </source>
</evidence>
<keyword evidence="7 9" id="KW-0472">Membrane</keyword>
<comment type="subunit">
    <text evidence="9">The complex comprises the extracytoplasmic solute receptor protein and the two transmembrane proteins.</text>
</comment>
<evidence type="ECO:0000313" key="12">
    <source>
        <dbReference type="Proteomes" id="UP000285575"/>
    </source>
</evidence>
<evidence type="ECO:0000256" key="5">
    <source>
        <dbReference type="ARBA" id="ARBA00022692"/>
    </source>
</evidence>
<dbReference type="Proteomes" id="UP000285575">
    <property type="component" value="Unassembled WGS sequence"/>
</dbReference>
<dbReference type="OrthoDB" id="9795655at2"/>
<evidence type="ECO:0000256" key="7">
    <source>
        <dbReference type="ARBA" id="ARBA00023136"/>
    </source>
</evidence>
<name>A0A437RRJ9_9BURK</name>
<keyword evidence="6 9" id="KW-1133">Transmembrane helix</keyword>
<organism evidence="11 12">
    <name type="scientific">Rubrivivax rivuli</name>
    <dbReference type="NCBI Taxonomy" id="1862385"/>
    <lineage>
        <taxon>Bacteria</taxon>
        <taxon>Pseudomonadati</taxon>
        <taxon>Pseudomonadota</taxon>
        <taxon>Betaproteobacteria</taxon>
        <taxon>Burkholderiales</taxon>
        <taxon>Sphaerotilaceae</taxon>
        <taxon>Rubrivivax</taxon>
    </lineage>
</organism>
<keyword evidence="4 9" id="KW-0997">Cell inner membrane</keyword>
<dbReference type="RefSeq" id="WP_128226952.1">
    <property type="nucleotide sequence ID" value="NZ_SACR01000001.1"/>
</dbReference>
<evidence type="ECO:0000256" key="4">
    <source>
        <dbReference type="ARBA" id="ARBA00022519"/>
    </source>
</evidence>
<accession>A0A437RRJ9</accession>
<comment type="caution">
    <text evidence="9">Lacks conserved residue(s) required for the propagation of feature annotation.</text>
</comment>
<evidence type="ECO:0000256" key="2">
    <source>
        <dbReference type="ARBA" id="ARBA00022448"/>
    </source>
</evidence>
<sequence>MSKLADAADWLIDRVGSFTAWLTLAMVLLISGNTLSRYFFNASTVWLQELEWHLLAVVALWGIGYLQLRGTQVRVDLFYQHYSARTKLWLDFLTALLVMLPFSLFVCFLGWKFAAYSWSLAEVSPDPGGLPWRWAVKSLVVSGYALLALVAFSIVVRTGTQLAGRAPASPSPEASHGT</sequence>
<comment type="similarity">
    <text evidence="8 9">Belongs to the TRAP transporter small permease family.</text>
</comment>
<evidence type="ECO:0000256" key="3">
    <source>
        <dbReference type="ARBA" id="ARBA00022475"/>
    </source>
</evidence>
<feature type="transmembrane region" description="Helical" evidence="9">
    <location>
        <begin position="134"/>
        <end position="156"/>
    </location>
</feature>
<dbReference type="GO" id="GO:0022857">
    <property type="term" value="F:transmembrane transporter activity"/>
    <property type="evidence" value="ECO:0007669"/>
    <property type="project" value="UniProtKB-UniRule"/>
</dbReference>
<dbReference type="Pfam" id="PF04290">
    <property type="entry name" value="DctQ"/>
    <property type="match status" value="1"/>
</dbReference>
<comment type="subcellular location">
    <subcellularLocation>
        <location evidence="1 9">Cell inner membrane</location>
        <topology evidence="1 9">Multi-pass membrane protein</topology>
    </subcellularLocation>
</comment>
<proteinExistence type="inferred from homology"/>
<gene>
    <name evidence="11" type="ORF">EOE66_01715</name>
</gene>
<dbReference type="GO" id="GO:0005886">
    <property type="term" value="C:plasma membrane"/>
    <property type="evidence" value="ECO:0007669"/>
    <property type="project" value="UniProtKB-SubCell"/>
</dbReference>
<evidence type="ECO:0000256" key="8">
    <source>
        <dbReference type="ARBA" id="ARBA00038436"/>
    </source>
</evidence>